<accession>Q1KY56</accession>
<evidence type="ECO:0000313" key="1">
    <source>
        <dbReference type="EMBL" id="ABE73728.1"/>
    </source>
</evidence>
<protein>
    <submittedName>
        <fullName evidence="1">Uncharacterized protein</fullName>
    </submittedName>
</protein>
<name>Q1KY56_9RHOO</name>
<dbReference type="AlphaFoldDB" id="Q1KY56"/>
<proteinExistence type="predicted"/>
<reference evidence="1" key="1">
    <citation type="journal article" date="2006" name="J. Bacteriol.">
        <title>Class 1 integrons potentially predating the association with tn402-like transposition genes are present in a sediment microbial community.</title>
        <authorList>
            <person name="Stokes H.W."/>
            <person name="Nesbo C.L."/>
            <person name="Holley M."/>
            <person name="Bahl M.I."/>
            <person name="Gillings M.R."/>
            <person name="Boucher Y."/>
        </authorList>
    </citation>
    <scope>NUCLEOTIDE SEQUENCE</scope>
    <source>
        <strain evidence="1">MUL2G9</strain>
    </source>
</reference>
<dbReference type="EMBL" id="DQ372711">
    <property type="protein sequence ID" value="ABE73728.1"/>
    <property type="molecule type" value="Genomic_DNA"/>
</dbReference>
<sequence length="350" mass="36231">MAACRCLESRRTALSVPSLRSSGRKPAGAARDACALPGLPEAASEAGRYGPATAASGISGATQARGNRARAEFCIQVVTIVCRPVDGALGVVDAARKQMAVGREHFGRIAKGACDIAQGLYCCRAVTAQRGVEAGLVKAQLPVTAEADAHRRQAAVETAIAGPVEDRADFTAQREAGGLASLHVVQQGTVLKVGVELAVPRVVAGDEVLQGGLDVGIRTVDTQATQLLTGSTEFGDTFAQPGENLRLVTDCIHPRVVTAQEGGVAGLQLGQYRLHLRSGIAQQRDGAGRASGVGQVSHSGVEQGAEEVGIAAALAVVGRQGAERVEAECGKIDLQGGLRWRRNVLSLDRR</sequence>
<organism evidence="1">
    <name type="scientific">Parazoarcus communis</name>
    <dbReference type="NCBI Taxonomy" id="41977"/>
    <lineage>
        <taxon>Bacteria</taxon>
        <taxon>Pseudomonadati</taxon>
        <taxon>Pseudomonadota</taxon>
        <taxon>Betaproteobacteria</taxon>
        <taxon>Rhodocyclales</taxon>
        <taxon>Zoogloeaceae</taxon>
        <taxon>Parazoarcus</taxon>
    </lineage>
</organism>